<evidence type="ECO:0000256" key="1">
    <source>
        <dbReference type="SAM" id="MobiDB-lite"/>
    </source>
</evidence>
<organism evidence="2 3">
    <name type="scientific">Streptomyces bikiniensis</name>
    <dbReference type="NCBI Taxonomy" id="1896"/>
    <lineage>
        <taxon>Bacteria</taxon>
        <taxon>Bacillati</taxon>
        <taxon>Actinomycetota</taxon>
        <taxon>Actinomycetes</taxon>
        <taxon>Kitasatosporales</taxon>
        <taxon>Streptomycetaceae</taxon>
        <taxon>Streptomyces</taxon>
    </lineage>
</organism>
<sequence length="60" mass="6361">MAELAGYARFRDAMERAHPTPPESVRPEREGSARPALSDSARHEREPAAAATAVTPSSSG</sequence>
<evidence type="ECO:0000313" key="2">
    <source>
        <dbReference type="EMBL" id="MFI9118256.1"/>
    </source>
</evidence>
<evidence type="ECO:0000313" key="3">
    <source>
        <dbReference type="Proteomes" id="UP001614391"/>
    </source>
</evidence>
<dbReference type="RefSeq" id="WP_399610409.1">
    <property type="nucleotide sequence ID" value="NZ_JBITYT010000001.1"/>
</dbReference>
<keyword evidence="3" id="KW-1185">Reference proteome</keyword>
<gene>
    <name evidence="2" type="ORF">ACIGW0_02430</name>
</gene>
<name>A0ABW8CL29_STRBI</name>
<accession>A0ABW8CL29</accession>
<dbReference type="Proteomes" id="UP001614391">
    <property type="component" value="Unassembled WGS sequence"/>
</dbReference>
<proteinExistence type="predicted"/>
<protein>
    <submittedName>
        <fullName evidence="2">Uncharacterized protein</fullName>
    </submittedName>
</protein>
<dbReference type="EMBL" id="JBITYT010000001">
    <property type="protein sequence ID" value="MFI9118256.1"/>
    <property type="molecule type" value="Genomic_DNA"/>
</dbReference>
<feature type="compositionally biased region" description="Basic and acidic residues" evidence="1">
    <location>
        <begin position="9"/>
        <end position="18"/>
    </location>
</feature>
<feature type="region of interest" description="Disordered" evidence="1">
    <location>
        <begin position="1"/>
        <end position="60"/>
    </location>
</feature>
<feature type="compositionally biased region" description="Low complexity" evidence="1">
    <location>
        <begin position="48"/>
        <end position="60"/>
    </location>
</feature>
<reference evidence="2 3" key="1">
    <citation type="submission" date="2024-10" db="EMBL/GenBank/DDBJ databases">
        <title>The Natural Products Discovery Center: Release of the First 8490 Sequenced Strains for Exploring Actinobacteria Biosynthetic Diversity.</title>
        <authorList>
            <person name="Kalkreuter E."/>
            <person name="Kautsar S.A."/>
            <person name="Yang D."/>
            <person name="Bader C.D."/>
            <person name="Teijaro C.N."/>
            <person name="Fluegel L."/>
            <person name="Davis C.M."/>
            <person name="Simpson J.R."/>
            <person name="Lauterbach L."/>
            <person name="Steele A.D."/>
            <person name="Gui C."/>
            <person name="Meng S."/>
            <person name="Li G."/>
            <person name="Viehrig K."/>
            <person name="Ye F."/>
            <person name="Su P."/>
            <person name="Kiefer A.F."/>
            <person name="Nichols A."/>
            <person name="Cepeda A.J."/>
            <person name="Yan W."/>
            <person name="Fan B."/>
            <person name="Jiang Y."/>
            <person name="Adhikari A."/>
            <person name="Zheng C.-J."/>
            <person name="Schuster L."/>
            <person name="Cowan T.M."/>
            <person name="Smanski M.J."/>
            <person name="Chevrette M.G."/>
            <person name="De Carvalho L.P.S."/>
            <person name="Shen B."/>
        </authorList>
    </citation>
    <scope>NUCLEOTIDE SEQUENCE [LARGE SCALE GENOMIC DNA]</scope>
    <source>
        <strain evidence="2 3">NPDC053346</strain>
    </source>
</reference>
<comment type="caution">
    <text evidence="2">The sequence shown here is derived from an EMBL/GenBank/DDBJ whole genome shotgun (WGS) entry which is preliminary data.</text>
</comment>